<feature type="transmembrane region" description="Helical" evidence="1">
    <location>
        <begin position="120"/>
        <end position="142"/>
    </location>
</feature>
<evidence type="ECO:0000313" key="2">
    <source>
        <dbReference type="EMBL" id="SDJ86408.1"/>
    </source>
</evidence>
<gene>
    <name evidence="2" type="ORF">SAMN05216226_110144</name>
</gene>
<keyword evidence="1" id="KW-0472">Membrane</keyword>
<keyword evidence="1" id="KW-0812">Transmembrane</keyword>
<protein>
    <submittedName>
        <fullName evidence="2">Uncharacterized protein</fullName>
    </submittedName>
</protein>
<feature type="transmembrane region" description="Helical" evidence="1">
    <location>
        <begin position="33"/>
        <end position="51"/>
    </location>
</feature>
<organism evidence="2 3">
    <name type="scientific">Halovenus aranensis</name>
    <dbReference type="NCBI Taxonomy" id="890420"/>
    <lineage>
        <taxon>Archaea</taxon>
        <taxon>Methanobacteriati</taxon>
        <taxon>Methanobacteriota</taxon>
        <taxon>Stenosarchaea group</taxon>
        <taxon>Halobacteria</taxon>
        <taxon>Halobacteriales</taxon>
        <taxon>Haloarculaceae</taxon>
        <taxon>Halovenus</taxon>
    </lineage>
</organism>
<name>A0A1G8X703_9EURY</name>
<feature type="transmembrane region" description="Helical" evidence="1">
    <location>
        <begin position="90"/>
        <end position="108"/>
    </location>
</feature>
<evidence type="ECO:0000256" key="1">
    <source>
        <dbReference type="SAM" id="Phobius"/>
    </source>
</evidence>
<feature type="transmembrane region" description="Helical" evidence="1">
    <location>
        <begin position="63"/>
        <end position="84"/>
    </location>
</feature>
<keyword evidence="1" id="KW-1133">Transmembrane helix</keyword>
<evidence type="ECO:0000313" key="3">
    <source>
        <dbReference type="Proteomes" id="UP000198856"/>
    </source>
</evidence>
<sequence>MLRRARELGPPMLVPLAWTVAAAANAGTVSERTLFIAHVVMAAMLALFAVTGRADMREGTLRVWWSLIVVGFFVTAAGAVGFQVETASDPLLGLALYGWMLLPAVGFLDTGRRATDGHLVYFVGAAGCLLGAGITAVGVVAGVDSATVAGPAVVGLAQTAGIVDAARRS</sequence>
<proteinExistence type="predicted"/>
<dbReference type="EMBL" id="FNFC01000010">
    <property type="protein sequence ID" value="SDJ86408.1"/>
    <property type="molecule type" value="Genomic_DNA"/>
</dbReference>
<dbReference type="Proteomes" id="UP000198856">
    <property type="component" value="Unassembled WGS sequence"/>
</dbReference>
<accession>A0A1G8X703</accession>
<dbReference type="STRING" id="890420.SAMN05216226_110144"/>
<keyword evidence="3" id="KW-1185">Reference proteome</keyword>
<dbReference type="RefSeq" id="WP_176765308.1">
    <property type="nucleotide sequence ID" value="NZ_FNFC01000010.1"/>
</dbReference>
<dbReference type="AlphaFoldDB" id="A0A1G8X703"/>
<reference evidence="2 3" key="1">
    <citation type="submission" date="2016-10" db="EMBL/GenBank/DDBJ databases">
        <authorList>
            <person name="de Groot N.N."/>
        </authorList>
    </citation>
    <scope>NUCLEOTIDE SEQUENCE [LARGE SCALE GENOMIC DNA]</scope>
    <source>
        <strain evidence="2 3">IBRC-M10015</strain>
    </source>
</reference>